<evidence type="ECO:0000256" key="7">
    <source>
        <dbReference type="ARBA" id="ARBA00022958"/>
    </source>
</evidence>
<evidence type="ECO:0000256" key="8">
    <source>
        <dbReference type="ARBA" id="ARBA00022989"/>
    </source>
</evidence>
<evidence type="ECO:0000256" key="10">
    <source>
        <dbReference type="ARBA" id="ARBA00023136"/>
    </source>
</evidence>
<dbReference type="GO" id="GO:0042802">
    <property type="term" value="F:identical protein binding"/>
    <property type="evidence" value="ECO:0007669"/>
    <property type="project" value="InterPro"/>
</dbReference>
<protein>
    <submittedName>
        <fullName evidence="13">Uncharacterized protein</fullName>
    </submittedName>
</protein>
<evidence type="ECO:0000256" key="1">
    <source>
        <dbReference type="ARBA" id="ARBA00004127"/>
    </source>
</evidence>
<keyword evidence="10 12" id="KW-0472">Membrane</keyword>
<evidence type="ECO:0000256" key="6">
    <source>
        <dbReference type="ARBA" id="ARBA00022826"/>
    </source>
</evidence>
<proteinExistence type="inferred from homology"/>
<keyword evidence="7" id="KW-0630">Potassium</keyword>
<accession>A0A150FUQ8</accession>
<keyword evidence="8 12" id="KW-1133">Transmembrane helix</keyword>
<name>A0A150FUQ8_GONPE</name>
<sequence length="252" mass="26498">MEDIIAAARGALEPFMQVANLSDLYAAYKTIPFNYALAGHCLFAASMAPDFKHRFLVHFWITFLAGFGGGVVSSLLIMDPVKAPINILANNTVGVTYFICWWLMVYSPFNLVERLHSLLPMVTKACVSFLRANLIISRVDLAVSLYPGVVAAPLILGTLAGCGGKLITDAIRGGWGCLPGPAEASVPGFVWRSAALAAGGYWGLCKATDLMGSQEAAALVITLLAESGKKAAASAASAAEGGSKRGESKKAR</sequence>
<keyword evidence="9" id="KW-0406">Ion transport</keyword>
<keyword evidence="14" id="KW-1185">Reference proteome</keyword>
<gene>
    <name evidence="13" type="ORF">GPECTOR_557g577</name>
</gene>
<dbReference type="GO" id="GO:0016020">
    <property type="term" value="C:membrane"/>
    <property type="evidence" value="ECO:0007669"/>
    <property type="project" value="InterPro"/>
</dbReference>
<feature type="transmembrane region" description="Helical" evidence="12">
    <location>
        <begin position="142"/>
        <end position="162"/>
    </location>
</feature>
<comment type="caution">
    <text evidence="13">The sequence shown here is derived from an EMBL/GenBank/DDBJ whole genome shotgun (WGS) entry which is preliminary data.</text>
</comment>
<keyword evidence="6" id="KW-0631">Potassium channel</keyword>
<evidence type="ECO:0000256" key="5">
    <source>
        <dbReference type="ARBA" id="ARBA00022692"/>
    </source>
</evidence>
<dbReference type="Proteomes" id="UP000075714">
    <property type="component" value="Unassembled WGS sequence"/>
</dbReference>
<keyword evidence="11" id="KW-0407">Ion channel</keyword>
<feature type="transmembrane region" description="Helical" evidence="12">
    <location>
        <begin position="83"/>
        <end position="106"/>
    </location>
</feature>
<evidence type="ECO:0000256" key="9">
    <source>
        <dbReference type="ARBA" id="ARBA00023065"/>
    </source>
</evidence>
<dbReference type="PANTHER" id="PTHR12454">
    <property type="entry name" value="TRIMERIC INTRACELLULAR CATION CHANNEL"/>
    <property type="match status" value="1"/>
</dbReference>
<comment type="subcellular location">
    <subcellularLocation>
        <location evidence="1">Endomembrane system</location>
        <topology evidence="1">Multi-pass membrane protein</topology>
    </subcellularLocation>
</comment>
<evidence type="ECO:0000256" key="11">
    <source>
        <dbReference type="ARBA" id="ARBA00023303"/>
    </source>
</evidence>
<evidence type="ECO:0000313" key="13">
    <source>
        <dbReference type="EMBL" id="KXZ41319.1"/>
    </source>
</evidence>
<dbReference type="GO" id="GO:0012505">
    <property type="term" value="C:endomembrane system"/>
    <property type="evidence" value="ECO:0007669"/>
    <property type="project" value="UniProtKB-SubCell"/>
</dbReference>
<dbReference type="AlphaFoldDB" id="A0A150FUQ8"/>
<dbReference type="InterPro" id="IPR007866">
    <property type="entry name" value="TRIC_channel"/>
</dbReference>
<dbReference type="EMBL" id="LSYV01000554">
    <property type="protein sequence ID" value="KXZ41319.1"/>
    <property type="molecule type" value="Genomic_DNA"/>
</dbReference>
<dbReference type="Pfam" id="PF05197">
    <property type="entry name" value="TRIC"/>
    <property type="match status" value="1"/>
</dbReference>
<keyword evidence="3" id="KW-0813">Transport</keyword>
<evidence type="ECO:0000313" key="14">
    <source>
        <dbReference type="Proteomes" id="UP000075714"/>
    </source>
</evidence>
<comment type="similarity">
    <text evidence="2">Belongs to the TMEM38 family.</text>
</comment>
<keyword evidence="4" id="KW-0633">Potassium transport</keyword>
<evidence type="ECO:0000256" key="3">
    <source>
        <dbReference type="ARBA" id="ARBA00022448"/>
    </source>
</evidence>
<dbReference type="PANTHER" id="PTHR12454:SF11">
    <property type="entry name" value="GH25683P"/>
    <property type="match status" value="1"/>
</dbReference>
<dbReference type="GO" id="GO:0005267">
    <property type="term" value="F:potassium channel activity"/>
    <property type="evidence" value="ECO:0007669"/>
    <property type="project" value="UniProtKB-KW"/>
</dbReference>
<reference evidence="14" key="1">
    <citation type="journal article" date="2016" name="Nat. Commun.">
        <title>The Gonium pectorale genome demonstrates co-option of cell cycle regulation during the evolution of multicellularity.</title>
        <authorList>
            <person name="Hanschen E.R."/>
            <person name="Marriage T.N."/>
            <person name="Ferris P.J."/>
            <person name="Hamaji T."/>
            <person name="Toyoda A."/>
            <person name="Fujiyama A."/>
            <person name="Neme R."/>
            <person name="Noguchi H."/>
            <person name="Minakuchi Y."/>
            <person name="Suzuki M."/>
            <person name="Kawai-Toyooka H."/>
            <person name="Smith D.R."/>
            <person name="Sparks H."/>
            <person name="Anderson J."/>
            <person name="Bakaric R."/>
            <person name="Luria V."/>
            <person name="Karger A."/>
            <person name="Kirschner M.W."/>
            <person name="Durand P.M."/>
            <person name="Michod R.E."/>
            <person name="Nozaki H."/>
            <person name="Olson B.J."/>
        </authorList>
    </citation>
    <scope>NUCLEOTIDE SEQUENCE [LARGE SCALE GENOMIC DNA]</scope>
    <source>
        <strain evidence="14">NIES-2863</strain>
    </source>
</reference>
<organism evidence="13 14">
    <name type="scientific">Gonium pectorale</name>
    <name type="common">Green alga</name>
    <dbReference type="NCBI Taxonomy" id="33097"/>
    <lineage>
        <taxon>Eukaryota</taxon>
        <taxon>Viridiplantae</taxon>
        <taxon>Chlorophyta</taxon>
        <taxon>core chlorophytes</taxon>
        <taxon>Chlorophyceae</taxon>
        <taxon>CS clade</taxon>
        <taxon>Chlamydomonadales</taxon>
        <taxon>Volvocaceae</taxon>
        <taxon>Gonium</taxon>
    </lineage>
</organism>
<feature type="transmembrane region" description="Helical" evidence="12">
    <location>
        <begin position="55"/>
        <end position="77"/>
    </location>
</feature>
<evidence type="ECO:0000256" key="12">
    <source>
        <dbReference type="SAM" id="Phobius"/>
    </source>
</evidence>
<keyword evidence="5 12" id="KW-0812">Transmembrane</keyword>
<dbReference type="OrthoDB" id="195817at2759"/>
<evidence type="ECO:0000256" key="2">
    <source>
        <dbReference type="ARBA" id="ARBA00005766"/>
    </source>
</evidence>
<evidence type="ECO:0000256" key="4">
    <source>
        <dbReference type="ARBA" id="ARBA00022538"/>
    </source>
</evidence>